<evidence type="ECO:0000256" key="1">
    <source>
        <dbReference type="SAM" id="Coils"/>
    </source>
</evidence>
<keyword evidence="1" id="KW-0175">Coiled coil</keyword>
<accession>A0A8S0VSI2</accession>
<feature type="domain" description="F-box" evidence="2">
    <location>
        <begin position="52"/>
        <end position="110"/>
    </location>
</feature>
<evidence type="ECO:0000313" key="4">
    <source>
        <dbReference type="Proteomes" id="UP000467700"/>
    </source>
</evidence>
<protein>
    <recommendedName>
        <fullName evidence="2">F-box domain-containing protein</fullName>
    </recommendedName>
</protein>
<dbReference type="Proteomes" id="UP000467700">
    <property type="component" value="Unassembled WGS sequence"/>
</dbReference>
<sequence>MAVNPKEVLQKSISTLENRRDEILRELDNLSLQLHNQKAQYSQLLNEDAPIHKLPNELLTEIFLDCKQISARSRNKSRVQIPFQVAASHVSRRWREAILATPLLWNTMDFHIRPMNHVQRRVLSQLGAHIKRSDTCFLDISLNFHIVDQLSSYFKLLGAHSRRWRRLSIVTKHEQVEEISELLRHAEAPILQHLSLNIGKPEQGSLSPRKPYSAIAQNILMLGAPSLSFLRLAGFALGNSHPPTCFVTTLHLDGWTRHYMVHDQFRTILENTPLLVNLSLNQLTVHHPRDPLEVLQTVNLANLRSLRIHGPCPSLFRLIPMMRMPQLHTFSLHRIDIFDSPILPSVQTVCLESCAFDEPEIENLIRAFPSVSYLSIDEAMPDIFFMLLPNSPETEPEPDPARPCPWPHLLTLAIQDLQPVDVTPLCHLVYTRRNGPAALKKIHLDRRSRTVLQTKDRLDWLQDQLEVDRNYVPDPWPAGLGYEDVHDLLE</sequence>
<proteinExistence type="predicted"/>
<dbReference type="PANTHER" id="PTHR38926:SF72">
    <property type="entry name" value="IM:7136021-RELATED"/>
    <property type="match status" value="1"/>
</dbReference>
<keyword evidence="4" id="KW-1185">Reference proteome</keyword>
<dbReference type="OrthoDB" id="3203373at2759"/>
<gene>
    <name evidence="3" type="ORF">AAE3_LOCUS9240</name>
</gene>
<evidence type="ECO:0000259" key="2">
    <source>
        <dbReference type="Pfam" id="PF12937"/>
    </source>
</evidence>
<dbReference type="Gene3D" id="1.20.1280.50">
    <property type="match status" value="1"/>
</dbReference>
<dbReference type="PANTHER" id="PTHR38926">
    <property type="entry name" value="F-BOX DOMAIN CONTAINING PROTEIN, EXPRESSED"/>
    <property type="match status" value="1"/>
</dbReference>
<organism evidence="3 4">
    <name type="scientific">Cyclocybe aegerita</name>
    <name type="common">Black poplar mushroom</name>
    <name type="synonym">Agrocybe aegerita</name>
    <dbReference type="NCBI Taxonomy" id="1973307"/>
    <lineage>
        <taxon>Eukaryota</taxon>
        <taxon>Fungi</taxon>
        <taxon>Dikarya</taxon>
        <taxon>Basidiomycota</taxon>
        <taxon>Agaricomycotina</taxon>
        <taxon>Agaricomycetes</taxon>
        <taxon>Agaricomycetidae</taxon>
        <taxon>Agaricales</taxon>
        <taxon>Agaricineae</taxon>
        <taxon>Bolbitiaceae</taxon>
        <taxon>Cyclocybe</taxon>
    </lineage>
</organism>
<dbReference type="InterPro" id="IPR032675">
    <property type="entry name" value="LRR_dom_sf"/>
</dbReference>
<comment type="caution">
    <text evidence="3">The sequence shown here is derived from an EMBL/GenBank/DDBJ whole genome shotgun (WGS) entry which is preliminary data.</text>
</comment>
<dbReference type="Gene3D" id="3.80.10.10">
    <property type="entry name" value="Ribonuclease Inhibitor"/>
    <property type="match status" value="1"/>
</dbReference>
<dbReference type="AlphaFoldDB" id="A0A8S0VSI2"/>
<name>A0A8S0VSI2_CYCAE</name>
<reference evidence="3 4" key="1">
    <citation type="submission" date="2020-01" db="EMBL/GenBank/DDBJ databases">
        <authorList>
            <person name="Gupta K D."/>
        </authorList>
    </citation>
    <scope>NUCLEOTIDE SEQUENCE [LARGE SCALE GENOMIC DNA]</scope>
</reference>
<dbReference type="InterPro" id="IPR001810">
    <property type="entry name" value="F-box_dom"/>
</dbReference>
<feature type="coiled-coil region" evidence="1">
    <location>
        <begin position="6"/>
        <end position="47"/>
    </location>
</feature>
<evidence type="ECO:0000313" key="3">
    <source>
        <dbReference type="EMBL" id="CAA7267099.1"/>
    </source>
</evidence>
<dbReference type="SUPFAM" id="SSF52047">
    <property type="entry name" value="RNI-like"/>
    <property type="match status" value="1"/>
</dbReference>
<dbReference type="Pfam" id="PF12937">
    <property type="entry name" value="F-box-like"/>
    <property type="match status" value="1"/>
</dbReference>
<dbReference type="EMBL" id="CACVBS010000057">
    <property type="protein sequence ID" value="CAA7267099.1"/>
    <property type="molecule type" value="Genomic_DNA"/>
</dbReference>